<organism evidence="9 10">
    <name type="scientific">Variovorax terrae</name>
    <dbReference type="NCBI Taxonomy" id="2923278"/>
    <lineage>
        <taxon>Bacteria</taxon>
        <taxon>Pseudomonadati</taxon>
        <taxon>Pseudomonadota</taxon>
        <taxon>Betaproteobacteria</taxon>
        <taxon>Burkholderiales</taxon>
        <taxon>Comamonadaceae</taxon>
        <taxon>Variovorax</taxon>
    </lineage>
</organism>
<dbReference type="GO" id="GO:0043565">
    <property type="term" value="F:sequence-specific DNA binding"/>
    <property type="evidence" value="ECO:0007669"/>
    <property type="project" value="InterPro"/>
</dbReference>
<dbReference type="InterPro" id="IPR003593">
    <property type="entry name" value="AAA+_ATPase"/>
</dbReference>
<feature type="domain" description="Response regulatory" evidence="8">
    <location>
        <begin position="11"/>
        <end position="125"/>
    </location>
</feature>
<dbReference type="InterPro" id="IPR009057">
    <property type="entry name" value="Homeodomain-like_sf"/>
</dbReference>
<dbReference type="Pfam" id="PF00072">
    <property type="entry name" value="Response_reg"/>
    <property type="match status" value="1"/>
</dbReference>
<dbReference type="PRINTS" id="PR01590">
    <property type="entry name" value="HTHFIS"/>
</dbReference>
<keyword evidence="4" id="KW-0804">Transcription</keyword>
<dbReference type="PROSITE" id="PS50045">
    <property type="entry name" value="SIGMA54_INTERACT_4"/>
    <property type="match status" value="1"/>
</dbReference>
<feature type="modified residue" description="4-aspartylphosphate" evidence="5">
    <location>
        <position position="60"/>
    </location>
</feature>
<dbReference type="SUPFAM" id="SSF52540">
    <property type="entry name" value="P-loop containing nucleoside triphosphate hydrolases"/>
    <property type="match status" value="1"/>
</dbReference>
<keyword evidence="10" id="KW-1185">Reference proteome</keyword>
<dbReference type="SMART" id="SM00448">
    <property type="entry name" value="REC"/>
    <property type="match status" value="1"/>
</dbReference>
<dbReference type="AlphaFoldDB" id="A0A9X2ALU1"/>
<proteinExistence type="predicted"/>
<dbReference type="Gene3D" id="1.10.10.60">
    <property type="entry name" value="Homeodomain-like"/>
    <property type="match status" value="1"/>
</dbReference>
<evidence type="ECO:0000256" key="3">
    <source>
        <dbReference type="ARBA" id="ARBA00023015"/>
    </source>
</evidence>
<dbReference type="RefSeq" id="WP_243303897.1">
    <property type="nucleotide sequence ID" value="NZ_JALGBI010000001.1"/>
</dbReference>
<dbReference type="SUPFAM" id="SSF52172">
    <property type="entry name" value="CheY-like"/>
    <property type="match status" value="1"/>
</dbReference>
<dbReference type="Pfam" id="PF00158">
    <property type="entry name" value="Sigma54_activat"/>
    <property type="match status" value="1"/>
</dbReference>
<dbReference type="InterPro" id="IPR001789">
    <property type="entry name" value="Sig_transdc_resp-reg_receiver"/>
</dbReference>
<evidence type="ECO:0000256" key="5">
    <source>
        <dbReference type="PROSITE-ProRule" id="PRU00169"/>
    </source>
</evidence>
<dbReference type="Gene3D" id="3.40.50.300">
    <property type="entry name" value="P-loop containing nucleotide triphosphate hydrolases"/>
    <property type="match status" value="1"/>
</dbReference>
<evidence type="ECO:0000256" key="6">
    <source>
        <dbReference type="SAM" id="MobiDB-lite"/>
    </source>
</evidence>
<dbReference type="Proteomes" id="UP001139447">
    <property type="component" value="Unassembled WGS sequence"/>
</dbReference>
<keyword evidence="1" id="KW-0547">Nucleotide-binding</keyword>
<keyword evidence="5" id="KW-0597">Phosphoprotein</keyword>
<dbReference type="GO" id="GO:0005524">
    <property type="term" value="F:ATP binding"/>
    <property type="evidence" value="ECO:0007669"/>
    <property type="project" value="UniProtKB-KW"/>
</dbReference>
<dbReference type="InterPro" id="IPR025662">
    <property type="entry name" value="Sigma_54_int_dom_ATP-bd_1"/>
</dbReference>
<dbReference type="InterPro" id="IPR027417">
    <property type="entry name" value="P-loop_NTPase"/>
</dbReference>
<dbReference type="PROSITE" id="PS50110">
    <property type="entry name" value="RESPONSE_REGULATORY"/>
    <property type="match status" value="1"/>
</dbReference>
<dbReference type="CDD" id="cd00009">
    <property type="entry name" value="AAA"/>
    <property type="match status" value="1"/>
</dbReference>
<dbReference type="GO" id="GO:0000160">
    <property type="term" value="P:phosphorelay signal transduction system"/>
    <property type="evidence" value="ECO:0007669"/>
    <property type="project" value="InterPro"/>
</dbReference>
<sequence length="494" mass="53080">MAASNSPNPAQVLIVDDEPDLRTLYELTLLREGYRVEAAASLSEAWQHLGDRKFDAVITDMRLPDGLGLELLVGMTTQQRQERCVVMTAYGSAENAVEALKAGAFDYLTKPVDLKQFRSVVASAIQGTQQQPLRGGRGQGPSAARPPSAAELPQTGHTALQRLVGDSGAMRGVKERIVKVARSMAPVLVRGESGTGKELVARAIHACSHRAEAPFVAVNCSAIPENLLEAEFFGAKKGSYTGATQDREGYFQAARSGTLFLDEIGDLPLAMQSKLLRAIQERHVRPLGSTQEDAVDVRIVSATHKDLAADVQAGRFRQDLYYRLNVIEIVVPPLRERTGDLPALCAALLARIAQESGMPVPALSPTVLEQLCAHPLGGNVRELENLLHRAVALSEGDVLQVDFAPTQAAPAAAQAAPDPVPMPAAPALAQAPSDLQAYLDQQERDILVKVLNDTGFNRTAAAARLGLSLRQIRYRIARLNISTPPGDEPNEETA</sequence>
<dbReference type="InterPro" id="IPR058031">
    <property type="entry name" value="AAA_lid_NorR"/>
</dbReference>
<dbReference type="InterPro" id="IPR002078">
    <property type="entry name" value="Sigma_54_int"/>
</dbReference>
<feature type="region of interest" description="Disordered" evidence="6">
    <location>
        <begin position="128"/>
        <end position="153"/>
    </location>
</feature>
<dbReference type="Gene3D" id="3.40.50.2300">
    <property type="match status" value="1"/>
</dbReference>
<evidence type="ECO:0000259" key="8">
    <source>
        <dbReference type="PROSITE" id="PS50110"/>
    </source>
</evidence>
<dbReference type="EMBL" id="JALGBI010000001">
    <property type="protein sequence ID" value="MCJ0762020.1"/>
    <property type="molecule type" value="Genomic_DNA"/>
</dbReference>
<evidence type="ECO:0000256" key="1">
    <source>
        <dbReference type="ARBA" id="ARBA00022741"/>
    </source>
</evidence>
<evidence type="ECO:0000256" key="4">
    <source>
        <dbReference type="ARBA" id="ARBA00023163"/>
    </source>
</evidence>
<dbReference type="InterPro" id="IPR002197">
    <property type="entry name" value="HTH_Fis"/>
</dbReference>
<dbReference type="Pfam" id="PF25601">
    <property type="entry name" value="AAA_lid_14"/>
    <property type="match status" value="1"/>
</dbReference>
<dbReference type="PANTHER" id="PTHR32071">
    <property type="entry name" value="TRANSCRIPTIONAL REGULATORY PROTEIN"/>
    <property type="match status" value="1"/>
</dbReference>
<gene>
    <name evidence="9" type="ORF">MMF98_02235</name>
</gene>
<evidence type="ECO:0000313" key="10">
    <source>
        <dbReference type="Proteomes" id="UP001139447"/>
    </source>
</evidence>
<reference evidence="9" key="1">
    <citation type="submission" date="2022-03" db="EMBL/GenBank/DDBJ databases">
        <authorList>
            <person name="Woo C.Y."/>
        </authorList>
    </citation>
    <scope>NUCLEOTIDE SEQUENCE</scope>
    <source>
        <strain evidence="9">CYS-02</strain>
    </source>
</reference>
<dbReference type="Gene3D" id="1.10.8.60">
    <property type="match status" value="1"/>
</dbReference>
<dbReference type="FunFam" id="3.40.50.300:FF:000006">
    <property type="entry name" value="DNA-binding transcriptional regulator NtrC"/>
    <property type="match status" value="1"/>
</dbReference>
<dbReference type="SUPFAM" id="SSF46689">
    <property type="entry name" value="Homeodomain-like"/>
    <property type="match status" value="1"/>
</dbReference>
<comment type="caution">
    <text evidence="9">The sequence shown here is derived from an EMBL/GenBank/DDBJ whole genome shotgun (WGS) entry which is preliminary data.</text>
</comment>
<evidence type="ECO:0000313" key="9">
    <source>
        <dbReference type="EMBL" id="MCJ0762020.1"/>
    </source>
</evidence>
<evidence type="ECO:0000259" key="7">
    <source>
        <dbReference type="PROSITE" id="PS50045"/>
    </source>
</evidence>
<dbReference type="PROSITE" id="PS00675">
    <property type="entry name" value="SIGMA54_INTERACT_1"/>
    <property type="match status" value="1"/>
</dbReference>
<keyword evidence="2" id="KW-0067">ATP-binding</keyword>
<accession>A0A9X2ALU1</accession>
<feature type="domain" description="Sigma-54 factor interaction" evidence="7">
    <location>
        <begin position="163"/>
        <end position="392"/>
    </location>
</feature>
<dbReference type="InterPro" id="IPR011006">
    <property type="entry name" value="CheY-like_superfamily"/>
</dbReference>
<evidence type="ECO:0000256" key="2">
    <source>
        <dbReference type="ARBA" id="ARBA00022840"/>
    </source>
</evidence>
<dbReference type="GO" id="GO:0006355">
    <property type="term" value="P:regulation of DNA-templated transcription"/>
    <property type="evidence" value="ECO:0007669"/>
    <property type="project" value="InterPro"/>
</dbReference>
<dbReference type="Pfam" id="PF02954">
    <property type="entry name" value="HTH_8"/>
    <property type="match status" value="1"/>
</dbReference>
<protein>
    <submittedName>
        <fullName evidence="9">Sigma-54 dependent transcriptional regulator</fullName>
    </submittedName>
</protein>
<keyword evidence="3" id="KW-0805">Transcription regulation</keyword>
<dbReference type="PANTHER" id="PTHR32071:SF100">
    <property type="entry name" value="RESPONSE REGULATOR PROTEIN PILR"/>
    <property type="match status" value="1"/>
</dbReference>
<name>A0A9X2ALU1_9BURK</name>
<dbReference type="SMART" id="SM00382">
    <property type="entry name" value="AAA"/>
    <property type="match status" value="1"/>
</dbReference>